<evidence type="ECO:0000313" key="2">
    <source>
        <dbReference type="EMBL" id="GLS65843.1"/>
    </source>
</evidence>
<protein>
    <recommendedName>
        <fullName evidence="5">Integrase catalytic domain-containing protein</fullName>
    </recommendedName>
</protein>
<proteinExistence type="predicted"/>
<reference evidence="1 3" key="3">
    <citation type="submission" date="2019-07" db="EMBL/GenBank/DDBJ databases">
        <title>Whole genome shotgun sequence of Methylobacterium oxalidis NBRC 107715.</title>
        <authorList>
            <person name="Hosoyama A."/>
            <person name="Uohara A."/>
            <person name="Ohji S."/>
            <person name="Ichikawa N."/>
        </authorList>
    </citation>
    <scope>NUCLEOTIDE SEQUENCE [LARGE SCALE GENOMIC DNA]</scope>
    <source>
        <strain evidence="1 3">NBRC 107715</strain>
    </source>
</reference>
<evidence type="ECO:0008006" key="5">
    <source>
        <dbReference type="Google" id="ProtNLM"/>
    </source>
</evidence>
<dbReference type="AlphaFoldDB" id="A0A512IYW4"/>
<dbReference type="EMBL" id="BJZU01000014">
    <property type="protein sequence ID" value="GEP02910.1"/>
    <property type="molecule type" value="Genomic_DNA"/>
</dbReference>
<dbReference type="Proteomes" id="UP001156856">
    <property type="component" value="Unassembled WGS sequence"/>
</dbReference>
<keyword evidence="4" id="KW-1185">Reference proteome</keyword>
<comment type="caution">
    <text evidence="1">The sequence shown here is derived from an EMBL/GenBank/DDBJ whole genome shotgun (WGS) entry which is preliminary data.</text>
</comment>
<evidence type="ECO:0000313" key="4">
    <source>
        <dbReference type="Proteomes" id="UP001156856"/>
    </source>
</evidence>
<name>A0A512IYW4_9HYPH</name>
<dbReference type="EMBL" id="BSPK01000084">
    <property type="protein sequence ID" value="GLS65843.1"/>
    <property type="molecule type" value="Genomic_DNA"/>
</dbReference>
<accession>A0A512IYW4</accession>
<sequence>MQKGDICKQSYKDACLRQEIFYWQTEAQAVIGLRQATYSRVRPHSYSGYRPLAPVSLPDLAFRPARAATMQ</sequence>
<reference evidence="2" key="4">
    <citation type="submission" date="2023-01" db="EMBL/GenBank/DDBJ databases">
        <title>Draft genome sequence of Methylobacterium oxalidis strain NBRC 107715.</title>
        <authorList>
            <person name="Sun Q."/>
            <person name="Mori K."/>
        </authorList>
    </citation>
    <scope>NUCLEOTIDE SEQUENCE</scope>
    <source>
        <strain evidence="2">NBRC 107715</strain>
    </source>
</reference>
<reference evidence="2" key="1">
    <citation type="journal article" date="2014" name="Int. J. Syst. Evol. Microbiol.">
        <title>Complete genome of a new Firmicutes species belonging to the dominant human colonic microbiota ('Ruminococcus bicirculans') reveals two chromosomes and a selective capacity to utilize plant glucans.</title>
        <authorList>
            <consortium name="NISC Comparative Sequencing Program"/>
            <person name="Wegmann U."/>
            <person name="Louis P."/>
            <person name="Goesmann A."/>
            <person name="Henrissat B."/>
            <person name="Duncan S.H."/>
            <person name="Flint H.J."/>
        </authorList>
    </citation>
    <scope>NUCLEOTIDE SEQUENCE</scope>
    <source>
        <strain evidence="2">NBRC 107715</strain>
    </source>
</reference>
<reference evidence="4" key="2">
    <citation type="journal article" date="2019" name="Int. J. Syst. Evol. Microbiol.">
        <title>The Global Catalogue of Microorganisms (GCM) 10K type strain sequencing project: providing services to taxonomists for standard genome sequencing and annotation.</title>
        <authorList>
            <consortium name="The Broad Institute Genomics Platform"/>
            <consortium name="The Broad Institute Genome Sequencing Center for Infectious Disease"/>
            <person name="Wu L."/>
            <person name="Ma J."/>
        </authorList>
    </citation>
    <scope>NUCLEOTIDE SEQUENCE [LARGE SCALE GENOMIC DNA]</scope>
    <source>
        <strain evidence="4">NBRC 107715</strain>
    </source>
</reference>
<evidence type="ECO:0000313" key="1">
    <source>
        <dbReference type="EMBL" id="GEP02910.1"/>
    </source>
</evidence>
<organism evidence="1 3">
    <name type="scientific">Methylobacterium oxalidis</name>
    <dbReference type="NCBI Taxonomy" id="944322"/>
    <lineage>
        <taxon>Bacteria</taxon>
        <taxon>Pseudomonadati</taxon>
        <taxon>Pseudomonadota</taxon>
        <taxon>Alphaproteobacteria</taxon>
        <taxon>Hyphomicrobiales</taxon>
        <taxon>Methylobacteriaceae</taxon>
        <taxon>Methylobacterium</taxon>
    </lineage>
</organism>
<evidence type="ECO:0000313" key="3">
    <source>
        <dbReference type="Proteomes" id="UP000321960"/>
    </source>
</evidence>
<dbReference type="Proteomes" id="UP000321960">
    <property type="component" value="Unassembled WGS sequence"/>
</dbReference>
<gene>
    <name evidence="2" type="ORF">GCM10007888_42250</name>
    <name evidence="1" type="ORF">MOX02_09480</name>
</gene>